<dbReference type="SUPFAM" id="SSF51735">
    <property type="entry name" value="NAD(P)-binding Rossmann-fold domains"/>
    <property type="match status" value="1"/>
</dbReference>
<dbReference type="PANTHER" id="PTHR43963">
    <property type="entry name" value="CARBONYL REDUCTASE 1-RELATED"/>
    <property type="match status" value="1"/>
</dbReference>
<dbReference type="Pfam" id="PF00106">
    <property type="entry name" value="adh_short"/>
    <property type="match status" value="1"/>
</dbReference>
<dbReference type="CDD" id="cd05324">
    <property type="entry name" value="carb_red_PTCR-like_SDR_c"/>
    <property type="match status" value="1"/>
</dbReference>
<name>A0A0A6UTG3_ACTUT</name>
<evidence type="ECO:0000313" key="6">
    <source>
        <dbReference type="Proteomes" id="UP000054537"/>
    </source>
</evidence>
<dbReference type="PRINTS" id="PR00081">
    <property type="entry name" value="GDHRDH"/>
</dbReference>
<dbReference type="GO" id="GO:0016616">
    <property type="term" value="F:oxidoreductase activity, acting on the CH-OH group of donors, NAD or NADP as acceptor"/>
    <property type="evidence" value="ECO:0007669"/>
    <property type="project" value="InterPro"/>
</dbReference>
<reference evidence="5 6" key="1">
    <citation type="submission" date="2014-10" db="EMBL/GenBank/DDBJ databases">
        <title>Draft genome sequence of Actinoplanes utahensis NRRL 12052.</title>
        <authorList>
            <person name="Velasco-Bucheli B."/>
            <person name="del Cerro C."/>
            <person name="Hormigo D."/>
            <person name="Garcia J.L."/>
            <person name="Acebal C."/>
            <person name="Arroyo M."/>
            <person name="de la Mata I."/>
        </authorList>
    </citation>
    <scope>NUCLEOTIDE SEQUENCE [LARGE SCALE GENOMIC DNA]</scope>
    <source>
        <strain evidence="5 6">NRRL 12052</strain>
    </source>
</reference>
<evidence type="ECO:0000256" key="4">
    <source>
        <dbReference type="RuleBase" id="RU000363"/>
    </source>
</evidence>
<evidence type="ECO:0000256" key="1">
    <source>
        <dbReference type="ARBA" id="ARBA00006484"/>
    </source>
</evidence>
<keyword evidence="2" id="KW-0521">NADP</keyword>
<sequence>MAEPGTDARIAVVTGGNRGLGIEIVRKLAQRGLRVVLGSRSMSAGLEAREQLGAVGERVVVRELDVADERSVVDLVRWIHGSYRRCDVLVNNAAIAVDGAQDAMTADFDVVRRTMEVNLYGAWRLVQALSPAMRAGGYGRIVNVSSGVGRFGSLGTGIPAYRLSKTALNALTVIFADELRYAGILVNSCCPGRVRTEMGGGQYGVSPADAADTPVWLATLPSDGPTGGFFRDRKPLEW</sequence>
<evidence type="ECO:0000313" key="5">
    <source>
        <dbReference type="EMBL" id="KHD78263.1"/>
    </source>
</evidence>
<dbReference type="STRING" id="1869.MB27_05285"/>
<keyword evidence="6" id="KW-1185">Reference proteome</keyword>
<keyword evidence="3" id="KW-0560">Oxidoreductase</keyword>
<dbReference type="Proteomes" id="UP000054537">
    <property type="component" value="Unassembled WGS sequence"/>
</dbReference>
<dbReference type="PRINTS" id="PR00080">
    <property type="entry name" value="SDRFAMILY"/>
</dbReference>
<dbReference type="Gene3D" id="3.40.50.720">
    <property type="entry name" value="NAD(P)-binding Rossmann-like Domain"/>
    <property type="match status" value="1"/>
</dbReference>
<organism evidence="5 6">
    <name type="scientific">Actinoplanes utahensis</name>
    <dbReference type="NCBI Taxonomy" id="1869"/>
    <lineage>
        <taxon>Bacteria</taxon>
        <taxon>Bacillati</taxon>
        <taxon>Actinomycetota</taxon>
        <taxon>Actinomycetes</taxon>
        <taxon>Micromonosporales</taxon>
        <taxon>Micromonosporaceae</taxon>
        <taxon>Actinoplanes</taxon>
    </lineage>
</organism>
<gene>
    <name evidence="5" type="ORF">MB27_05285</name>
</gene>
<dbReference type="EMBL" id="JRTT01000005">
    <property type="protein sequence ID" value="KHD78263.1"/>
    <property type="molecule type" value="Genomic_DNA"/>
</dbReference>
<comment type="similarity">
    <text evidence="1 4">Belongs to the short-chain dehydrogenases/reductases (SDR) family.</text>
</comment>
<dbReference type="PANTHER" id="PTHR43963:SF6">
    <property type="entry name" value="CHAIN DEHYDROGENASE FAMILY PROTEIN, PUTATIVE (AFU_ORTHOLOGUE AFUA_3G15350)-RELATED"/>
    <property type="match status" value="1"/>
</dbReference>
<accession>A0A0A6UTG3</accession>
<evidence type="ECO:0000256" key="2">
    <source>
        <dbReference type="ARBA" id="ARBA00022857"/>
    </source>
</evidence>
<evidence type="ECO:0000256" key="3">
    <source>
        <dbReference type="ARBA" id="ARBA00023002"/>
    </source>
</evidence>
<dbReference type="InterPro" id="IPR036291">
    <property type="entry name" value="NAD(P)-bd_dom_sf"/>
</dbReference>
<protein>
    <submittedName>
        <fullName evidence="5">Short-chain dehydrogenase</fullName>
    </submittedName>
</protein>
<comment type="caution">
    <text evidence="5">The sequence shown here is derived from an EMBL/GenBank/DDBJ whole genome shotgun (WGS) entry which is preliminary data.</text>
</comment>
<proteinExistence type="inferred from homology"/>
<dbReference type="AlphaFoldDB" id="A0A0A6UTG3"/>
<dbReference type="OrthoDB" id="9781117at2"/>
<dbReference type="InterPro" id="IPR045313">
    <property type="entry name" value="CBR1-like"/>
</dbReference>
<dbReference type="eggNOG" id="COG1028">
    <property type="taxonomic scope" value="Bacteria"/>
</dbReference>
<dbReference type="InterPro" id="IPR002347">
    <property type="entry name" value="SDR_fam"/>
</dbReference>
<dbReference type="RefSeq" id="WP_043522919.1">
    <property type="nucleotide sequence ID" value="NZ_BAABKU010000002.1"/>
</dbReference>